<feature type="transmembrane region" description="Helical" evidence="1">
    <location>
        <begin position="164"/>
        <end position="185"/>
    </location>
</feature>
<sequence length="607" mass="72847">MIYLIIKEFQKIKRVYLFFLALYLVFISYFLINFMQIINSNSIKDINLQFIYTKNFNLYFIDILNLAFGLFCGLCFGYMEIKRLKLLRFIPLDKIILKMVFIGFCLILIVYGSLIILFYFIFSAYFLDEIIRVLIKFLILNVFFASTLYINAIALFFSKSKILYLYNILINFILVFIYLKINPAIIYQQAFYLNENLIYYELLAFIYVCLNLNFTIQKCNLLQKVFLILFGSFVFSFCFYGLISKIKNQNYIEYRVKFSPVLNDFITTKFDIKNRQTTHIIDDKEISEDEYFYNLPFDFYYYLSSIKNFPSKFDFFENDTSLITLNSQSTTIKKDEHKYKNFPYVGLIESQPKYLRLKYPDFLIDFDKKVVLNVNNLSIDRDYTKLFNEAFKHFNFPLIKYFQNSTILKNFDDGVFLVDSKDKIWHLKFTNGSIDLKDTGLIKHPIFIKIDENVRYEYHALMISSDEIGVISYDDYKFIKFPIKDDLKNFDITYEVNPLHKIITLDNGEQIITYVLNPDYTFFAKNILDKNVQYSEILKYFLPIKLDIFDYKFTFYFDKIFYEMIILNSILSILYFIFYKKFIDSIFILLFGFSALFSAFAYRDRDD</sequence>
<evidence type="ECO:0000313" key="2">
    <source>
        <dbReference type="EMBL" id="MSN96784.1"/>
    </source>
</evidence>
<dbReference type="InterPro" id="IPR032333">
    <property type="entry name" value="DUF4857"/>
</dbReference>
<name>A0A6L5WIA8_9BACT</name>
<evidence type="ECO:0000256" key="1">
    <source>
        <dbReference type="SAM" id="Phobius"/>
    </source>
</evidence>
<dbReference type="AlphaFoldDB" id="A0A6L5WIA8"/>
<dbReference type="EMBL" id="VWSJ01000025">
    <property type="protein sequence ID" value="MSN96784.1"/>
    <property type="molecule type" value="Genomic_DNA"/>
</dbReference>
<dbReference type="Proteomes" id="UP000476338">
    <property type="component" value="Unassembled WGS sequence"/>
</dbReference>
<feature type="transmembrane region" description="Helical" evidence="1">
    <location>
        <begin position="585"/>
        <end position="602"/>
    </location>
</feature>
<dbReference type="RefSeq" id="WP_154571051.1">
    <property type="nucleotide sequence ID" value="NZ_VWSJ01000025.1"/>
</dbReference>
<feature type="transmembrane region" description="Helical" evidence="1">
    <location>
        <begin position="133"/>
        <end position="157"/>
    </location>
</feature>
<evidence type="ECO:0000313" key="3">
    <source>
        <dbReference type="Proteomes" id="UP000476338"/>
    </source>
</evidence>
<protein>
    <submittedName>
        <fullName evidence="2">DUF4857 domain-containing protein</fullName>
    </submittedName>
</protein>
<accession>A0A6L5WIA8</accession>
<organism evidence="2 3">
    <name type="scientific">Campylobacter portucalensis</name>
    <dbReference type="NCBI Taxonomy" id="2608384"/>
    <lineage>
        <taxon>Bacteria</taxon>
        <taxon>Pseudomonadati</taxon>
        <taxon>Campylobacterota</taxon>
        <taxon>Epsilonproteobacteria</taxon>
        <taxon>Campylobacterales</taxon>
        <taxon>Campylobacteraceae</taxon>
        <taxon>Campylobacter</taxon>
    </lineage>
</organism>
<reference evidence="2 3" key="2">
    <citation type="submission" date="2020-03" db="EMBL/GenBank/DDBJ databases">
        <title>Campylobacter portucalensis sp. nov., a new species of Campylobacter isolated from the reproductive tract of bulls.</title>
        <authorList>
            <person name="Silva M.F."/>
            <person name="Pereira G."/>
            <person name="Carneiro C."/>
            <person name="Hemphill A."/>
            <person name="Mateus L."/>
            <person name="Lopes-Da-Costa L."/>
            <person name="Silva E."/>
        </authorList>
    </citation>
    <scope>NUCLEOTIDE SEQUENCE [LARGE SCALE GENOMIC DNA]</scope>
    <source>
        <strain evidence="2 3">FMV-PI01</strain>
    </source>
</reference>
<keyword evidence="1" id="KW-1133">Transmembrane helix</keyword>
<reference evidence="2 3" key="1">
    <citation type="submission" date="2019-09" db="EMBL/GenBank/DDBJ databases">
        <authorList>
            <person name="Silva M."/>
            <person name="Pereira G."/>
            <person name="Lopes-Da-Costa L."/>
            <person name="Silva E."/>
        </authorList>
    </citation>
    <scope>NUCLEOTIDE SEQUENCE [LARGE SCALE GENOMIC DNA]</scope>
    <source>
        <strain evidence="2 3">FMV-PI01</strain>
    </source>
</reference>
<feature type="transmembrane region" description="Helical" evidence="1">
    <location>
        <begin position="226"/>
        <end position="243"/>
    </location>
</feature>
<feature type="transmembrane region" description="Helical" evidence="1">
    <location>
        <begin position="58"/>
        <end position="79"/>
    </location>
</feature>
<proteinExistence type="predicted"/>
<keyword evidence="1" id="KW-0472">Membrane</keyword>
<feature type="transmembrane region" description="Helical" evidence="1">
    <location>
        <begin position="100"/>
        <end position="127"/>
    </location>
</feature>
<feature type="transmembrane region" description="Helical" evidence="1">
    <location>
        <begin position="197"/>
        <end position="214"/>
    </location>
</feature>
<feature type="transmembrane region" description="Helical" evidence="1">
    <location>
        <begin position="560"/>
        <end position="578"/>
    </location>
</feature>
<dbReference type="Pfam" id="PF16149">
    <property type="entry name" value="DUF4857"/>
    <property type="match status" value="1"/>
</dbReference>
<gene>
    <name evidence="2" type="ORF">F1B92_06350</name>
</gene>
<keyword evidence="1" id="KW-0812">Transmembrane</keyword>
<keyword evidence="3" id="KW-1185">Reference proteome</keyword>
<feature type="transmembrane region" description="Helical" evidence="1">
    <location>
        <begin position="15"/>
        <end position="38"/>
    </location>
</feature>
<comment type="caution">
    <text evidence="2">The sequence shown here is derived from an EMBL/GenBank/DDBJ whole genome shotgun (WGS) entry which is preliminary data.</text>
</comment>